<evidence type="ECO:0000256" key="2">
    <source>
        <dbReference type="ARBA" id="ARBA00022448"/>
    </source>
</evidence>
<feature type="compositionally biased region" description="Polar residues" evidence="13">
    <location>
        <begin position="682"/>
        <end position="692"/>
    </location>
</feature>
<evidence type="ECO:0000256" key="10">
    <source>
        <dbReference type="ARBA" id="ARBA00023136"/>
    </source>
</evidence>
<evidence type="ECO:0000256" key="5">
    <source>
        <dbReference type="ARBA" id="ARBA00022692"/>
    </source>
</evidence>
<sequence>MPLPVKSKSATAWNQTKTEELLQECADDTVWRKPPHHTQSADSDSDSDSALGGTTSSSEEGDSACAVSPDVPILINPNDPLSTPDHLLLSRANSQTQYDQQRLLDSLASFRDTLVANHAASLSMLDQELEKVKHSMAMVAATASTSLLVPGKSTSKSSAGREVRVKLPGALGTSDDFSGVDKKGDEAPFAHFQSLEKSRKRRLSWIPKTGGSFEGVGSGNLPGFGHDLHVDTIEEELPSAPIVAHLTREEKSKAKKEAEDYQEAGMLSHFNADLAKEQIRKKAAEEFEMPSEVLKSDGILAKIAKHHVFGSTTMVVIFLNAIWISIDIEFNNAPVLSEADAIFIVVENLFCSYFTAELLIRFGSYKRTCTAMKDLWFLFDLMLVALMIFETWAMPIYYAASGGGSGLASGTSVLRIFRIMRVLRTARMARLVRLMPELMILIKGMMVACRSVFFTLVLLLLITYVFSVAFMTFGRDSEIGDKYFGSMGDAVINLIMRLIFSDQADFFETASRESFVMGLLVLLFILFGSLTVMNMLLGVLVEAINTVSTIEREQLEVDFAKKALWELISKGDADEDGDNRISEQEFVNVLSKPQAVTALTSLGVDVEAALDYGKLLFEDGEPLTFGDFMKGILTLRGSNQTTVKDIVDLRKFIAEEFSETDHILREICGFLTGQKARPVSGNRHSLTSTGSEQPAKIATVTPGS</sequence>
<evidence type="ECO:0000256" key="11">
    <source>
        <dbReference type="ARBA" id="ARBA00023180"/>
    </source>
</evidence>
<evidence type="ECO:0000256" key="8">
    <source>
        <dbReference type="ARBA" id="ARBA00022989"/>
    </source>
</evidence>
<keyword evidence="17" id="KW-1185">Reference proteome</keyword>
<dbReference type="InterPro" id="IPR027359">
    <property type="entry name" value="Volt_channel_dom_sf"/>
</dbReference>
<dbReference type="PANTHER" id="PTHR45628">
    <property type="entry name" value="VOLTAGE-DEPENDENT CALCIUM CHANNEL TYPE A SUBUNIT ALPHA-1"/>
    <property type="match status" value="1"/>
</dbReference>
<keyword evidence="11" id="KW-0325">Glycoprotein</keyword>
<feature type="transmembrane region" description="Helical" evidence="14">
    <location>
        <begin position="520"/>
        <end position="541"/>
    </location>
</feature>
<evidence type="ECO:0000256" key="13">
    <source>
        <dbReference type="SAM" id="MobiDB-lite"/>
    </source>
</evidence>
<keyword evidence="2" id="KW-0813">Transport</keyword>
<dbReference type="PANTHER" id="PTHR45628:SF7">
    <property type="entry name" value="VOLTAGE-DEPENDENT CALCIUM CHANNEL TYPE A SUBUNIT ALPHA-1"/>
    <property type="match status" value="1"/>
</dbReference>
<evidence type="ECO:0000256" key="12">
    <source>
        <dbReference type="ARBA" id="ARBA00023303"/>
    </source>
</evidence>
<dbReference type="EMBL" id="CAXAMM010001025">
    <property type="protein sequence ID" value="CAK8990050.1"/>
    <property type="molecule type" value="Genomic_DNA"/>
</dbReference>
<evidence type="ECO:0000256" key="3">
    <source>
        <dbReference type="ARBA" id="ARBA00022568"/>
    </source>
</evidence>
<feature type="transmembrane region" description="Helical" evidence="14">
    <location>
        <begin position="438"/>
        <end position="471"/>
    </location>
</feature>
<accession>A0ABP0HMF6</accession>
<dbReference type="PROSITE" id="PS00018">
    <property type="entry name" value="EF_HAND_1"/>
    <property type="match status" value="1"/>
</dbReference>
<dbReference type="InterPro" id="IPR018247">
    <property type="entry name" value="EF_Hand_1_Ca_BS"/>
</dbReference>
<evidence type="ECO:0000256" key="6">
    <source>
        <dbReference type="ARBA" id="ARBA00022837"/>
    </source>
</evidence>
<name>A0ABP0HMF6_9DINO</name>
<evidence type="ECO:0000256" key="14">
    <source>
        <dbReference type="SAM" id="Phobius"/>
    </source>
</evidence>
<dbReference type="Gene3D" id="1.20.120.350">
    <property type="entry name" value="Voltage-gated potassium channels. Chain C"/>
    <property type="match status" value="1"/>
</dbReference>
<comment type="subcellular location">
    <subcellularLocation>
        <location evidence="1">Membrane</location>
        <topology evidence="1">Multi-pass membrane protein</topology>
    </subcellularLocation>
</comment>
<evidence type="ECO:0000313" key="17">
    <source>
        <dbReference type="Proteomes" id="UP001642464"/>
    </source>
</evidence>
<evidence type="ECO:0000256" key="4">
    <source>
        <dbReference type="ARBA" id="ARBA00022673"/>
    </source>
</evidence>
<evidence type="ECO:0000313" key="16">
    <source>
        <dbReference type="EMBL" id="CAK8990050.1"/>
    </source>
</evidence>
<keyword evidence="8 14" id="KW-1133">Transmembrane helix</keyword>
<evidence type="ECO:0000256" key="7">
    <source>
        <dbReference type="ARBA" id="ARBA00022882"/>
    </source>
</evidence>
<gene>
    <name evidence="16" type="ORF">SCF082_LOCUS2077</name>
</gene>
<feature type="compositionally biased region" description="Low complexity" evidence="13">
    <location>
        <begin position="48"/>
        <end position="58"/>
    </location>
</feature>
<keyword evidence="3" id="KW-0109">Calcium transport</keyword>
<feature type="transmembrane region" description="Helical" evidence="14">
    <location>
        <begin position="375"/>
        <end position="392"/>
    </location>
</feature>
<keyword evidence="10 14" id="KW-0472">Membrane</keyword>
<dbReference type="InterPro" id="IPR050599">
    <property type="entry name" value="VDCC_alpha-1_subunit"/>
</dbReference>
<evidence type="ECO:0000256" key="1">
    <source>
        <dbReference type="ARBA" id="ARBA00004141"/>
    </source>
</evidence>
<feature type="transmembrane region" description="Helical" evidence="14">
    <location>
        <begin position="398"/>
        <end position="417"/>
    </location>
</feature>
<keyword evidence="4" id="KW-0107">Calcium channel</keyword>
<evidence type="ECO:0000259" key="15">
    <source>
        <dbReference type="Pfam" id="PF00520"/>
    </source>
</evidence>
<feature type="domain" description="Ion transport" evidence="15">
    <location>
        <begin position="307"/>
        <end position="547"/>
    </location>
</feature>
<dbReference type="Pfam" id="PF00520">
    <property type="entry name" value="Ion_trans"/>
    <property type="match status" value="1"/>
</dbReference>
<dbReference type="Gene3D" id="1.10.287.70">
    <property type="match status" value="1"/>
</dbReference>
<dbReference type="InterPro" id="IPR005821">
    <property type="entry name" value="Ion_trans_dom"/>
</dbReference>
<proteinExistence type="predicted"/>
<feature type="region of interest" description="Disordered" evidence="13">
    <location>
        <begin position="24"/>
        <end position="79"/>
    </location>
</feature>
<reference evidence="16 17" key="1">
    <citation type="submission" date="2024-02" db="EMBL/GenBank/DDBJ databases">
        <authorList>
            <person name="Chen Y."/>
            <person name="Shah S."/>
            <person name="Dougan E. K."/>
            <person name="Thang M."/>
            <person name="Chan C."/>
        </authorList>
    </citation>
    <scope>NUCLEOTIDE SEQUENCE [LARGE SCALE GENOMIC DNA]</scope>
</reference>
<keyword evidence="7" id="KW-0851">Voltage-gated channel</keyword>
<protein>
    <submittedName>
        <fullName evidence="16">Voltage-dependent T-type calcium channel subunit alpha-1G (Voltage-gated calcium channel subunit alpha Cav3.1)</fullName>
    </submittedName>
</protein>
<evidence type="ECO:0000256" key="9">
    <source>
        <dbReference type="ARBA" id="ARBA00023065"/>
    </source>
</evidence>
<dbReference type="Proteomes" id="UP001642464">
    <property type="component" value="Unassembled WGS sequence"/>
</dbReference>
<organism evidence="16 17">
    <name type="scientific">Durusdinium trenchii</name>
    <dbReference type="NCBI Taxonomy" id="1381693"/>
    <lineage>
        <taxon>Eukaryota</taxon>
        <taxon>Sar</taxon>
        <taxon>Alveolata</taxon>
        <taxon>Dinophyceae</taxon>
        <taxon>Suessiales</taxon>
        <taxon>Symbiodiniaceae</taxon>
        <taxon>Durusdinium</taxon>
    </lineage>
</organism>
<keyword evidence="12" id="KW-0407">Ion channel</keyword>
<feature type="transmembrane region" description="Helical" evidence="14">
    <location>
        <begin position="308"/>
        <end position="326"/>
    </location>
</feature>
<feature type="transmembrane region" description="Helical" evidence="14">
    <location>
        <begin position="341"/>
        <end position="363"/>
    </location>
</feature>
<keyword evidence="6" id="KW-0106">Calcium</keyword>
<keyword evidence="9" id="KW-0406">Ion transport</keyword>
<feature type="region of interest" description="Disordered" evidence="13">
    <location>
        <begin position="677"/>
        <end position="704"/>
    </location>
</feature>
<dbReference type="SUPFAM" id="SSF81324">
    <property type="entry name" value="Voltage-gated potassium channels"/>
    <property type="match status" value="1"/>
</dbReference>
<keyword evidence="5 14" id="KW-0812">Transmembrane</keyword>
<comment type="caution">
    <text evidence="16">The sequence shown here is derived from an EMBL/GenBank/DDBJ whole genome shotgun (WGS) entry which is preliminary data.</text>
</comment>